<dbReference type="AlphaFoldDB" id="A0A839PV45"/>
<dbReference type="Gene3D" id="3.40.640.10">
    <property type="entry name" value="Type I PLP-dependent aspartate aminotransferase-like (Major domain)"/>
    <property type="match status" value="1"/>
</dbReference>
<evidence type="ECO:0000256" key="1">
    <source>
        <dbReference type="SAM" id="MobiDB-lite"/>
    </source>
</evidence>
<sequence length="486" mass="51047">MTTNTASTNSTDAAAGAAGSAAGRTPLANRPADALRAFRDEQQQAYDELKARGLALDLTRGKPSAAQLDLSDDLLHLPTTTKDRKGVDVRNYGGLEGLAELREIFAELLWVEPSQVVAGGNSSLSMMYTTIVDFLLFGGVASPRPWGQEQTVKFVCPVPGYDRHFSMLAAFGVEMVTVDMHDDGPDMDAVEALVRDDASVKGIWIVPTYANPSGAVVSQEVAARLTAMPTAAPDFTIFWDNAYAFHHLTEDEAKSADVLTLAAASGHPDRPIVFASTSKITFAGAGVAVLAASEANVAWYLRHLSMGSIGPDKVNHLRHVEFFRDADGVRAHMRRHREIIAPKFAAVDEALTAGLDGLGVAEWTRPTGGYFVNLDVLDGTATRVVQLAKAAGIALTPAGASFPHGHDPRDRNIRLAPTFPVLDEVRTAMAGVATCVALAAAERLVADAGGPGEQTGEDADGAGPASHAGAAVGTGDDVNATEGATR</sequence>
<keyword evidence="2" id="KW-0238">DNA-binding</keyword>
<dbReference type="GO" id="GO:0004069">
    <property type="term" value="F:L-aspartate:2-oxoglutarate aminotransferase activity"/>
    <property type="evidence" value="ECO:0007669"/>
    <property type="project" value="InterPro"/>
</dbReference>
<dbReference type="PANTHER" id="PTHR43799">
    <property type="entry name" value="AMINOTRANSFERASE, PUTATIVE-RELATED"/>
    <property type="match status" value="1"/>
</dbReference>
<reference evidence="2 3" key="1">
    <citation type="submission" date="2020-08" db="EMBL/GenBank/DDBJ databases">
        <title>Genomic Encyclopedia of Type Strains, Phase IV (KMG-V): Genome sequencing to study the core and pangenomes of soil and plant-associated prokaryotes.</title>
        <authorList>
            <person name="Whitman W."/>
        </authorList>
    </citation>
    <scope>NUCLEOTIDE SEQUENCE [LARGE SCALE GENOMIC DNA]</scope>
    <source>
        <strain evidence="2 3">B3ACCR2</strain>
    </source>
</reference>
<evidence type="ECO:0000313" key="2">
    <source>
        <dbReference type="EMBL" id="MBB2986893.1"/>
    </source>
</evidence>
<dbReference type="InterPro" id="IPR024551">
    <property type="entry name" value="AspAT_Ic"/>
</dbReference>
<dbReference type="Pfam" id="PF12897">
    <property type="entry name" value="Asp_aminotransf"/>
    <property type="match status" value="1"/>
</dbReference>
<comment type="caution">
    <text evidence="2">The sequence shown here is derived from an EMBL/GenBank/DDBJ whole genome shotgun (WGS) entry which is preliminary data.</text>
</comment>
<dbReference type="InterPro" id="IPR015421">
    <property type="entry name" value="PyrdxlP-dep_Trfase_major"/>
</dbReference>
<dbReference type="EMBL" id="JACHVT010000004">
    <property type="protein sequence ID" value="MBB2986893.1"/>
    <property type="molecule type" value="Genomic_DNA"/>
</dbReference>
<dbReference type="Gene3D" id="3.90.1150.10">
    <property type="entry name" value="Aspartate Aminotransferase, domain 1"/>
    <property type="match status" value="1"/>
</dbReference>
<evidence type="ECO:0000313" key="3">
    <source>
        <dbReference type="Proteomes" id="UP000590811"/>
    </source>
</evidence>
<dbReference type="Proteomes" id="UP000590811">
    <property type="component" value="Unassembled WGS sequence"/>
</dbReference>
<dbReference type="GO" id="GO:0003677">
    <property type="term" value="F:DNA binding"/>
    <property type="evidence" value="ECO:0007669"/>
    <property type="project" value="UniProtKB-KW"/>
</dbReference>
<protein>
    <submittedName>
        <fullName evidence="2">DNA-binding transcriptional MocR family regulator</fullName>
    </submittedName>
</protein>
<organism evidence="2 3">
    <name type="scientific">Terracoccus luteus</name>
    <dbReference type="NCBI Taxonomy" id="53356"/>
    <lineage>
        <taxon>Bacteria</taxon>
        <taxon>Bacillati</taxon>
        <taxon>Actinomycetota</taxon>
        <taxon>Actinomycetes</taxon>
        <taxon>Micrococcales</taxon>
        <taxon>Intrasporangiaceae</taxon>
        <taxon>Terracoccus</taxon>
    </lineage>
</organism>
<dbReference type="SUPFAM" id="SSF53383">
    <property type="entry name" value="PLP-dependent transferases"/>
    <property type="match status" value="1"/>
</dbReference>
<name>A0A839PV45_9MICO</name>
<feature type="compositionally biased region" description="Low complexity" evidence="1">
    <location>
        <begin position="1"/>
        <end position="23"/>
    </location>
</feature>
<gene>
    <name evidence="2" type="ORF">FHW14_002058</name>
</gene>
<feature type="region of interest" description="Disordered" evidence="1">
    <location>
        <begin position="1"/>
        <end position="27"/>
    </location>
</feature>
<feature type="region of interest" description="Disordered" evidence="1">
    <location>
        <begin position="448"/>
        <end position="486"/>
    </location>
</feature>
<dbReference type="InterPro" id="IPR015424">
    <property type="entry name" value="PyrdxlP-dep_Trfase"/>
</dbReference>
<dbReference type="PANTHER" id="PTHR43799:SF1">
    <property type="entry name" value="ASPARTATE AMINOTRANSFERASE"/>
    <property type="match status" value="1"/>
</dbReference>
<dbReference type="InterPro" id="IPR015422">
    <property type="entry name" value="PyrdxlP-dep_Trfase_small"/>
</dbReference>
<accession>A0A839PV45</accession>
<proteinExistence type="predicted"/>